<keyword evidence="2" id="KW-1185">Reference proteome</keyword>
<name>A0A183KC50_9TREM</name>
<evidence type="ECO:0000313" key="1">
    <source>
        <dbReference type="EMBL" id="VDP49393.1"/>
    </source>
</evidence>
<evidence type="ECO:0000313" key="3">
    <source>
        <dbReference type="WBParaSite" id="SCUD_0001259101-mRNA-1"/>
    </source>
</evidence>
<dbReference type="AlphaFoldDB" id="A0A183KC50"/>
<dbReference type="STRING" id="6186.A0A183KC50"/>
<reference evidence="1 2" key="2">
    <citation type="submission" date="2018-11" db="EMBL/GenBank/DDBJ databases">
        <authorList>
            <consortium name="Pathogen Informatics"/>
        </authorList>
    </citation>
    <scope>NUCLEOTIDE SEQUENCE [LARGE SCALE GENOMIC DNA]</scope>
    <source>
        <strain evidence="1">Dakar</strain>
        <strain evidence="2">Dakar, Senegal</strain>
    </source>
</reference>
<gene>
    <name evidence="1" type="ORF">SCUD_LOCUS12588</name>
</gene>
<organism evidence="3">
    <name type="scientific">Schistosoma curassoni</name>
    <dbReference type="NCBI Taxonomy" id="6186"/>
    <lineage>
        <taxon>Eukaryota</taxon>
        <taxon>Metazoa</taxon>
        <taxon>Spiralia</taxon>
        <taxon>Lophotrochozoa</taxon>
        <taxon>Platyhelminthes</taxon>
        <taxon>Trematoda</taxon>
        <taxon>Digenea</taxon>
        <taxon>Strigeidida</taxon>
        <taxon>Schistosomatoidea</taxon>
        <taxon>Schistosomatidae</taxon>
        <taxon>Schistosoma</taxon>
    </lineage>
</organism>
<evidence type="ECO:0000313" key="2">
    <source>
        <dbReference type="Proteomes" id="UP000279833"/>
    </source>
</evidence>
<dbReference type="Proteomes" id="UP000279833">
    <property type="component" value="Unassembled WGS sequence"/>
</dbReference>
<sequence>MKQLYFTVLFILYGIIYSVKSTNVTILTQLQSFYYPSRTTVYHRWCNEQYPYDYCSPLFVICLTKTSLRRCIQKYEFGGSGSEYEHKKFITFHEKLNENITNPLVFTVSNWTMVVGDSQQETLDPGFVLLGTRHQGVPVIFREHQFPDDEKTYLFTKSKQNSSPGININSGMQNDLMLHAAVFNKELAVTSLMGRSSIVIDWIKTPGTNQTETWKQITFTAFDSLMELTAWVKVFSSVSIQNSGNFYVSYDLVITSFGVDV</sequence>
<protein>
    <submittedName>
        <fullName evidence="1 3">Uncharacterized protein</fullName>
    </submittedName>
</protein>
<reference evidence="3" key="1">
    <citation type="submission" date="2016-06" db="UniProtKB">
        <authorList>
            <consortium name="WormBaseParasite"/>
        </authorList>
    </citation>
    <scope>IDENTIFICATION</scope>
</reference>
<dbReference type="WBParaSite" id="SCUD_0001259101-mRNA-1">
    <property type="protein sequence ID" value="SCUD_0001259101-mRNA-1"/>
    <property type="gene ID" value="SCUD_0001259101"/>
</dbReference>
<proteinExistence type="predicted"/>
<accession>A0A183KC50</accession>
<dbReference type="EMBL" id="UZAK01035228">
    <property type="protein sequence ID" value="VDP49393.1"/>
    <property type="molecule type" value="Genomic_DNA"/>
</dbReference>